<organism evidence="1">
    <name type="scientific">Oryza punctata</name>
    <name type="common">Red rice</name>
    <dbReference type="NCBI Taxonomy" id="4537"/>
    <lineage>
        <taxon>Eukaryota</taxon>
        <taxon>Viridiplantae</taxon>
        <taxon>Streptophyta</taxon>
        <taxon>Embryophyta</taxon>
        <taxon>Tracheophyta</taxon>
        <taxon>Spermatophyta</taxon>
        <taxon>Magnoliopsida</taxon>
        <taxon>Liliopsida</taxon>
        <taxon>Poales</taxon>
        <taxon>Poaceae</taxon>
        <taxon>BOP clade</taxon>
        <taxon>Oryzoideae</taxon>
        <taxon>Oryzeae</taxon>
        <taxon>Oryzinae</taxon>
        <taxon>Oryza</taxon>
    </lineage>
</organism>
<keyword evidence="2" id="KW-1185">Reference proteome</keyword>
<proteinExistence type="predicted"/>
<dbReference type="AlphaFoldDB" id="A0A0E0LZX5"/>
<reference evidence="1" key="1">
    <citation type="submission" date="2015-04" db="UniProtKB">
        <authorList>
            <consortium name="EnsemblPlants"/>
        </authorList>
    </citation>
    <scope>IDENTIFICATION</scope>
</reference>
<accession>A0A0E0LZX5</accession>
<dbReference type="Gramene" id="OPUNC09G05230.1">
    <property type="protein sequence ID" value="OPUNC09G05230.1"/>
    <property type="gene ID" value="OPUNC09G05230"/>
</dbReference>
<dbReference type="HOGENOM" id="CLU_2324403_0_0_1"/>
<sequence>MFVGVRPSVDLFRRFFTPNCSFGYWSNTKRGCNTTNGSFRRMLTAYPWSSDKKTIGYGPSSTITSTTCQEDADEEAHSKEEELGYQCHFLDGAMRWQLM</sequence>
<evidence type="ECO:0000313" key="1">
    <source>
        <dbReference type="EnsemblPlants" id="OPUNC09G05230.1"/>
    </source>
</evidence>
<dbReference type="Proteomes" id="UP000026962">
    <property type="component" value="Chromosome 9"/>
</dbReference>
<reference evidence="1" key="2">
    <citation type="submission" date="2018-05" db="EMBL/GenBank/DDBJ databases">
        <title>OpunRS2 (Oryza punctata Reference Sequence Version 2).</title>
        <authorList>
            <person name="Zhang J."/>
            <person name="Kudrna D."/>
            <person name="Lee S."/>
            <person name="Talag J."/>
            <person name="Welchert J."/>
            <person name="Wing R.A."/>
        </authorList>
    </citation>
    <scope>NUCLEOTIDE SEQUENCE [LARGE SCALE GENOMIC DNA]</scope>
</reference>
<evidence type="ECO:0000313" key="2">
    <source>
        <dbReference type="Proteomes" id="UP000026962"/>
    </source>
</evidence>
<dbReference type="EnsemblPlants" id="OPUNC09G05230.1">
    <property type="protein sequence ID" value="OPUNC09G05230.1"/>
    <property type="gene ID" value="OPUNC09G05230"/>
</dbReference>
<protein>
    <submittedName>
        <fullName evidence="1">Uncharacterized protein</fullName>
    </submittedName>
</protein>
<name>A0A0E0LZX5_ORYPU</name>